<feature type="region of interest" description="Disordered" evidence="1">
    <location>
        <begin position="158"/>
        <end position="178"/>
    </location>
</feature>
<evidence type="ECO:0000313" key="3">
    <source>
        <dbReference type="EMBL" id="AZA16095.1"/>
    </source>
</evidence>
<name>A0A061CND9_LACDL</name>
<feature type="compositionally biased region" description="Low complexity" evidence="1">
    <location>
        <begin position="166"/>
        <end position="178"/>
    </location>
</feature>
<evidence type="ECO:0000259" key="2">
    <source>
        <dbReference type="Pfam" id="PF03217"/>
    </source>
</evidence>
<dbReference type="EMBL" id="JAJNUY010000002">
    <property type="protein sequence ID" value="MCD5562687.1"/>
    <property type="molecule type" value="Genomic_DNA"/>
</dbReference>
<evidence type="ECO:0000256" key="1">
    <source>
        <dbReference type="SAM" id="MobiDB-lite"/>
    </source>
</evidence>
<dbReference type="InterPro" id="IPR024968">
    <property type="entry name" value="SlpA_C_lactobacillus"/>
</dbReference>
<protein>
    <submittedName>
        <fullName evidence="3">N-acetylmuramoyl-L-alanine amidase</fullName>
    </submittedName>
    <submittedName>
        <fullName evidence="4">SLAP domain-containing protein</fullName>
    </submittedName>
</protein>
<dbReference type="EMBL" id="CP031023">
    <property type="protein sequence ID" value="AZA16095.1"/>
    <property type="molecule type" value="Genomic_DNA"/>
</dbReference>
<evidence type="ECO:0000313" key="4">
    <source>
        <dbReference type="EMBL" id="MCD5562687.1"/>
    </source>
</evidence>
<dbReference type="Proteomes" id="UP001200334">
    <property type="component" value="Unassembled WGS sequence"/>
</dbReference>
<organism evidence="3">
    <name type="scientific">Lactobacillus delbrueckii subsp. lactis</name>
    <dbReference type="NCBI Taxonomy" id="29397"/>
    <lineage>
        <taxon>Bacteria</taxon>
        <taxon>Bacillati</taxon>
        <taxon>Bacillota</taxon>
        <taxon>Bacilli</taxon>
        <taxon>Lactobacillales</taxon>
        <taxon>Lactobacillaceae</taxon>
        <taxon>Lactobacillus</taxon>
    </lineage>
</organism>
<gene>
    <name evidence="3" type="ORF">DQL93_05775</name>
    <name evidence="4" type="ORF">LOB85_00650</name>
</gene>
<proteinExistence type="predicted"/>
<dbReference type="AlphaFoldDB" id="A0A061CND9"/>
<reference evidence="4 5" key="2">
    <citation type="submission" date="2021-12" db="EMBL/GenBank/DDBJ databases">
        <title>Antimicrobial susceptibility of Lactobacillus delbrueckii subsp. lactis obtained from milk products and other habitats.</title>
        <authorList>
            <person name="Shani N."/>
        </authorList>
    </citation>
    <scope>NUCLEOTIDE SEQUENCE [LARGE SCALE GENOMIC DNA]</scope>
    <source>
        <strain evidence="4 5">FAM 21755</strain>
    </source>
</reference>
<accession>A0A061CND9</accession>
<evidence type="ECO:0000313" key="5">
    <source>
        <dbReference type="Proteomes" id="UP001200334"/>
    </source>
</evidence>
<dbReference type="RefSeq" id="WP_003615191.1">
    <property type="nucleotide sequence ID" value="NZ_BJLK01000031.1"/>
</dbReference>
<dbReference type="Pfam" id="PF03217">
    <property type="entry name" value="SlpA"/>
    <property type="match status" value="2"/>
</dbReference>
<feature type="domain" description="S-layer protein C-terminal" evidence="2">
    <location>
        <begin position="42"/>
        <end position="89"/>
    </location>
</feature>
<feature type="domain" description="S-layer protein C-terminal" evidence="2">
    <location>
        <begin position="94"/>
        <end position="153"/>
    </location>
</feature>
<reference evidence="3" key="1">
    <citation type="submission" date="2018-07" db="EMBL/GenBank/DDBJ databases">
        <authorList>
            <person name="Somerville V."/>
        </authorList>
    </citation>
    <scope>NUCLEOTIDE SEQUENCE</scope>
    <source>
        <strain evidence="3">NWC_2_2</strain>
    </source>
</reference>
<sequence>MKLKRVWLVKLIFVLAFAIILAPKAKTTAASDADKPFYKNAMVNTYVYDEKGKRTKDKKILAGKAVGCYSMINYVGDKPYIMIGQNKYVAYMNVVGLDCQLNHNSYIYSSSGKRMKNSGVLLKNGLVTVYGGKKKINGSKYWAIGVGLYVKANNVETPKGEVTSDPNTQNQTTEPQTS</sequence>